<keyword evidence="5" id="KW-1185">Reference proteome</keyword>
<dbReference type="RefSeq" id="WP_089201264.1">
    <property type="nucleotide sequence ID" value="NZ_NHRJ02000014.1"/>
</dbReference>
<accession>A0A2W1NXZ9</accession>
<dbReference type="InterPro" id="IPR000415">
    <property type="entry name" value="Nitroreductase-like"/>
</dbReference>
<dbReference type="OrthoDB" id="9782629at2"/>
<dbReference type="PANTHER" id="PTHR43673:SF10">
    <property type="entry name" value="NADH DEHYDROGENASE_NAD(P)H NITROREDUCTASE XCC3605-RELATED"/>
    <property type="match status" value="1"/>
</dbReference>
<dbReference type="GO" id="GO:0016491">
    <property type="term" value="F:oxidoreductase activity"/>
    <property type="evidence" value="ECO:0007669"/>
    <property type="project" value="UniProtKB-KW"/>
</dbReference>
<evidence type="ECO:0000256" key="1">
    <source>
        <dbReference type="ARBA" id="ARBA00007118"/>
    </source>
</evidence>
<comment type="similarity">
    <text evidence="1">Belongs to the nitroreductase family.</text>
</comment>
<gene>
    <name evidence="4" type="ORF">CBW46_017475</name>
</gene>
<evidence type="ECO:0000313" key="4">
    <source>
        <dbReference type="EMBL" id="PZE19718.1"/>
    </source>
</evidence>
<evidence type="ECO:0000313" key="5">
    <source>
        <dbReference type="Proteomes" id="UP000214746"/>
    </source>
</evidence>
<dbReference type="Proteomes" id="UP000214746">
    <property type="component" value="Unassembled WGS sequence"/>
</dbReference>
<comment type="caution">
    <text evidence="4">The sequence shown here is derived from an EMBL/GenBank/DDBJ whole genome shotgun (WGS) entry which is preliminary data.</text>
</comment>
<keyword evidence="2" id="KW-0560">Oxidoreductase</keyword>
<reference evidence="4" key="1">
    <citation type="submission" date="2018-06" db="EMBL/GenBank/DDBJ databases">
        <title>Paenibacillus xerothermodurans sp. nov. an extremely dry heat resistant spore forming bacterium isolated from the soil of Cape Canaveral, Florida.</title>
        <authorList>
            <person name="Seuylemezian A."/>
            <person name="Kaur N."/>
            <person name="Patil P."/>
            <person name="Patil P."/>
            <person name="Mayilraj S."/>
            <person name="Vaishampayan P."/>
        </authorList>
    </citation>
    <scope>NUCLEOTIDE SEQUENCE [LARGE SCALE GENOMIC DNA]</scope>
    <source>
        <strain evidence="4">ATCC 27380</strain>
    </source>
</reference>
<dbReference type="AlphaFoldDB" id="A0A2W1NXZ9"/>
<dbReference type="Gene3D" id="3.40.109.10">
    <property type="entry name" value="NADH Oxidase"/>
    <property type="match status" value="1"/>
</dbReference>
<feature type="domain" description="Nitroreductase" evidence="3">
    <location>
        <begin position="12"/>
        <end position="182"/>
    </location>
</feature>
<name>A0A2W1NXZ9_PAEXE</name>
<dbReference type="Pfam" id="PF00881">
    <property type="entry name" value="Nitroreductase"/>
    <property type="match status" value="1"/>
</dbReference>
<dbReference type="EMBL" id="NHRJ02000014">
    <property type="protein sequence ID" value="PZE19718.1"/>
    <property type="molecule type" value="Genomic_DNA"/>
</dbReference>
<proteinExistence type="inferred from homology"/>
<sequence length="202" mass="22382">MQQSMTVKEAMESRHSVRKFVQEPVVKEGLQEIINQARLAPSAWNLQPWRFHVVTDPEMKAKLQDAAYGQQQVTSAPAVIMVASDMEDVVANLKQTVHPGLSEEKKQEEVANLAAFFGGMTVEERGQWGLAQTNIALGFLLLAAQGAGYSTVPMLGFDPIKVRDILGLPDHVKFAAMVPIGHKDTEGYPHHRHSVNEIAFFH</sequence>
<dbReference type="InterPro" id="IPR029479">
    <property type="entry name" value="Nitroreductase"/>
</dbReference>
<protein>
    <submittedName>
        <fullName evidence="4">Nitroreductase family protein</fullName>
    </submittedName>
</protein>
<organism evidence="4 5">
    <name type="scientific">Paenibacillus xerothermodurans</name>
    <dbReference type="NCBI Taxonomy" id="1977292"/>
    <lineage>
        <taxon>Bacteria</taxon>
        <taxon>Bacillati</taxon>
        <taxon>Bacillota</taxon>
        <taxon>Bacilli</taxon>
        <taxon>Bacillales</taxon>
        <taxon>Paenibacillaceae</taxon>
        <taxon>Paenibacillus</taxon>
    </lineage>
</organism>
<evidence type="ECO:0000256" key="2">
    <source>
        <dbReference type="ARBA" id="ARBA00023002"/>
    </source>
</evidence>
<dbReference type="PANTHER" id="PTHR43673">
    <property type="entry name" value="NAD(P)H NITROREDUCTASE YDGI-RELATED"/>
    <property type="match status" value="1"/>
</dbReference>
<dbReference type="CDD" id="cd03370">
    <property type="entry name" value="nitroreductase"/>
    <property type="match status" value="1"/>
</dbReference>
<dbReference type="SUPFAM" id="SSF55469">
    <property type="entry name" value="FMN-dependent nitroreductase-like"/>
    <property type="match status" value="1"/>
</dbReference>
<evidence type="ECO:0000259" key="3">
    <source>
        <dbReference type="Pfam" id="PF00881"/>
    </source>
</evidence>